<accession>A0ABR2JRQ4</accession>
<keyword evidence="2" id="KW-1185">Reference proteome</keyword>
<dbReference type="EMBL" id="JAPFFF010000010">
    <property type="protein sequence ID" value="KAK8881579.1"/>
    <property type="molecule type" value="Genomic_DNA"/>
</dbReference>
<evidence type="ECO:0000313" key="2">
    <source>
        <dbReference type="Proteomes" id="UP001470230"/>
    </source>
</evidence>
<evidence type="ECO:0000313" key="1">
    <source>
        <dbReference type="EMBL" id="KAK8881579.1"/>
    </source>
</evidence>
<sequence length="481" mass="55248">MSEISIKKLKNPDSRSFFNELQNAEENLTKKEAKLFFKTVLSHFEYDIPVKTGNSILHSIDAVISDKGIADVFISNEFALFLPFSQKSYASNIIEIFLQLVKIDPSVFSDDVTNSFSSLISRFPNKCLSIFAIFSKNCFDFEDRMSVFELIVKKNEIFINDDSLIPNYLSLLAFLCDNFSDFRKKRLGVCCKILSCVMKTAEIGLLKQCYNAIKSYQYLSPKLSQIKHDLAKQKILSTVINYLVLSPPLEVDADLIDILLTIANQDERGSLILFQIAENEENAEILIQNEDWLRMKLPTIEDTLKLLLVIFCHQELRNQVSNNPYFIKFLQTALKQNDANTGTLTVICTVLRRVDITKSIKKEIKGIHLLTTFFNKANDIGDNMAVHSAILLINTFAEEDYFPEFLDFVSYFCDLAKEDSPLSNVSAELLVHLSRYDKCLKIILKCGMEKFFKKKLRSKDKKMNKVGEEFFQILEDGYEYD</sequence>
<proteinExistence type="predicted"/>
<organism evidence="1 2">
    <name type="scientific">Tritrichomonas musculus</name>
    <dbReference type="NCBI Taxonomy" id="1915356"/>
    <lineage>
        <taxon>Eukaryota</taxon>
        <taxon>Metamonada</taxon>
        <taxon>Parabasalia</taxon>
        <taxon>Tritrichomonadida</taxon>
        <taxon>Tritrichomonadidae</taxon>
        <taxon>Tritrichomonas</taxon>
    </lineage>
</organism>
<gene>
    <name evidence="1" type="ORF">M9Y10_004323</name>
</gene>
<reference evidence="1 2" key="1">
    <citation type="submission" date="2024-04" db="EMBL/GenBank/DDBJ databases">
        <title>Tritrichomonas musculus Genome.</title>
        <authorList>
            <person name="Alves-Ferreira E."/>
            <person name="Grigg M."/>
            <person name="Lorenzi H."/>
            <person name="Galac M."/>
        </authorList>
    </citation>
    <scope>NUCLEOTIDE SEQUENCE [LARGE SCALE GENOMIC DNA]</scope>
    <source>
        <strain evidence="1 2">EAF2021</strain>
    </source>
</reference>
<comment type="caution">
    <text evidence="1">The sequence shown here is derived from an EMBL/GenBank/DDBJ whole genome shotgun (WGS) entry which is preliminary data.</text>
</comment>
<name>A0ABR2JRQ4_9EUKA</name>
<protein>
    <submittedName>
        <fullName evidence="1">Uncharacterized protein</fullName>
    </submittedName>
</protein>
<dbReference type="Proteomes" id="UP001470230">
    <property type="component" value="Unassembled WGS sequence"/>
</dbReference>